<reference evidence="3" key="1">
    <citation type="journal article" date="2023" name="bioRxiv">
        <title>Scaffold-level genome assemblies of two parasitoid biocontrol wasps reveal the parthenogenesis mechanism and an associated novel virus.</title>
        <authorList>
            <person name="Inwood S."/>
            <person name="Skelly J."/>
            <person name="Guhlin J."/>
            <person name="Harrop T."/>
            <person name="Goldson S."/>
            <person name="Dearden P."/>
        </authorList>
    </citation>
    <scope>NUCLEOTIDE SEQUENCE</scope>
    <source>
        <strain evidence="3">Irish</strain>
        <tissue evidence="3">Whole body</tissue>
    </source>
</reference>
<gene>
    <name evidence="3" type="ORF">PV328_008453</name>
</gene>
<dbReference type="PRINTS" id="PR00081">
    <property type="entry name" value="GDHRDH"/>
</dbReference>
<dbReference type="Proteomes" id="UP001168990">
    <property type="component" value="Unassembled WGS sequence"/>
</dbReference>
<protein>
    <submittedName>
        <fullName evidence="3">Uncharacterized protein</fullName>
    </submittedName>
</protein>
<dbReference type="Pfam" id="PF00106">
    <property type="entry name" value="adh_short"/>
    <property type="match status" value="1"/>
</dbReference>
<evidence type="ECO:0000313" key="4">
    <source>
        <dbReference type="Proteomes" id="UP001168990"/>
    </source>
</evidence>
<sequence length="216" mass="24326">MRVLITEGKNFRSDIISLYRPPYAFALRIIEVMTAKAFLPSMMEKNEGHIVSVASLAGHVGVPKLTDYCASKSAVIAFDEALRMELAEDGYTNIHTTVICPYFIRSTGMFDAVESRFVSALNSNEVADRIIMAMRCNEQFVILPGYFQGLLAAKWIFPWACFEMFIRGLVQDAGPENERTEKSQNVNQQEYAASKDQNGAIHQQLTRRISSSERKP</sequence>
<feature type="compositionally biased region" description="Polar residues" evidence="2">
    <location>
        <begin position="183"/>
        <end position="209"/>
    </location>
</feature>
<dbReference type="AlphaFoldDB" id="A0AA39KQY8"/>
<dbReference type="PRINTS" id="PR00080">
    <property type="entry name" value="SDRFAMILY"/>
</dbReference>
<name>A0AA39KQY8_9HYME</name>
<comment type="similarity">
    <text evidence="1">Belongs to the short-chain dehydrogenases/reductases (SDR) family.</text>
</comment>
<accession>A0AA39KQY8</accession>
<dbReference type="PANTHER" id="PTHR24322">
    <property type="entry name" value="PKSB"/>
    <property type="match status" value="1"/>
</dbReference>
<dbReference type="GO" id="GO:0005811">
    <property type="term" value="C:lipid droplet"/>
    <property type="evidence" value="ECO:0007669"/>
    <property type="project" value="TreeGrafter"/>
</dbReference>
<dbReference type="InterPro" id="IPR036291">
    <property type="entry name" value="NAD(P)-bd_dom_sf"/>
</dbReference>
<proteinExistence type="inferred from homology"/>
<evidence type="ECO:0000313" key="3">
    <source>
        <dbReference type="EMBL" id="KAK0170620.1"/>
    </source>
</evidence>
<dbReference type="SUPFAM" id="SSF51735">
    <property type="entry name" value="NAD(P)-binding Rossmann-fold domains"/>
    <property type="match status" value="1"/>
</dbReference>
<dbReference type="EMBL" id="JAQQBS010000003">
    <property type="protein sequence ID" value="KAK0170620.1"/>
    <property type="molecule type" value="Genomic_DNA"/>
</dbReference>
<dbReference type="GO" id="GO:0016616">
    <property type="term" value="F:oxidoreductase activity, acting on the CH-OH group of donors, NAD or NADP as acceptor"/>
    <property type="evidence" value="ECO:0007669"/>
    <property type="project" value="TreeGrafter"/>
</dbReference>
<evidence type="ECO:0000256" key="1">
    <source>
        <dbReference type="RuleBase" id="RU000363"/>
    </source>
</evidence>
<dbReference type="PANTHER" id="PTHR24322:SF748">
    <property type="entry name" value="FI23927P1-RELATED"/>
    <property type="match status" value="1"/>
</dbReference>
<reference evidence="3" key="2">
    <citation type="submission" date="2023-03" db="EMBL/GenBank/DDBJ databases">
        <authorList>
            <person name="Inwood S.N."/>
            <person name="Skelly J.G."/>
            <person name="Guhlin J."/>
            <person name="Harrop T.W.R."/>
            <person name="Goldson S.G."/>
            <person name="Dearden P.K."/>
        </authorList>
    </citation>
    <scope>NUCLEOTIDE SEQUENCE</scope>
    <source>
        <strain evidence="3">Irish</strain>
        <tissue evidence="3">Whole body</tissue>
    </source>
</reference>
<organism evidence="3 4">
    <name type="scientific">Microctonus aethiopoides</name>
    <dbReference type="NCBI Taxonomy" id="144406"/>
    <lineage>
        <taxon>Eukaryota</taxon>
        <taxon>Metazoa</taxon>
        <taxon>Ecdysozoa</taxon>
        <taxon>Arthropoda</taxon>
        <taxon>Hexapoda</taxon>
        <taxon>Insecta</taxon>
        <taxon>Pterygota</taxon>
        <taxon>Neoptera</taxon>
        <taxon>Endopterygota</taxon>
        <taxon>Hymenoptera</taxon>
        <taxon>Apocrita</taxon>
        <taxon>Ichneumonoidea</taxon>
        <taxon>Braconidae</taxon>
        <taxon>Euphorinae</taxon>
        <taxon>Microctonus</taxon>
    </lineage>
</organism>
<evidence type="ECO:0000256" key="2">
    <source>
        <dbReference type="SAM" id="MobiDB-lite"/>
    </source>
</evidence>
<comment type="caution">
    <text evidence="3">The sequence shown here is derived from an EMBL/GenBank/DDBJ whole genome shotgun (WGS) entry which is preliminary data.</text>
</comment>
<keyword evidence="4" id="KW-1185">Reference proteome</keyword>
<dbReference type="Gene3D" id="3.40.50.720">
    <property type="entry name" value="NAD(P)-binding Rossmann-like Domain"/>
    <property type="match status" value="1"/>
</dbReference>
<feature type="region of interest" description="Disordered" evidence="2">
    <location>
        <begin position="176"/>
        <end position="216"/>
    </location>
</feature>
<dbReference type="InterPro" id="IPR002347">
    <property type="entry name" value="SDR_fam"/>
</dbReference>